<dbReference type="Gene3D" id="3.40.309.10">
    <property type="entry name" value="Aldehyde Dehydrogenase, Chain A, domain 2"/>
    <property type="match status" value="1"/>
</dbReference>
<dbReference type="EMBL" id="BSFQ01000005">
    <property type="protein sequence ID" value="GLL10557.1"/>
    <property type="molecule type" value="Genomic_DNA"/>
</dbReference>
<comment type="caution">
    <text evidence="6">The sequence shown here is derived from an EMBL/GenBank/DDBJ whole genome shotgun (WGS) entry which is preliminary data.</text>
</comment>
<evidence type="ECO:0000313" key="7">
    <source>
        <dbReference type="Proteomes" id="UP001143463"/>
    </source>
</evidence>
<name>A0A9W6NVM3_9PSEU</name>
<feature type="active site" evidence="3">
    <location>
        <position position="260"/>
    </location>
</feature>
<keyword evidence="2 4" id="KW-0560">Oxidoreductase</keyword>
<gene>
    <name evidence="6" type="ORF">GCM10017577_16970</name>
</gene>
<protein>
    <submittedName>
        <fullName evidence="6">Betaine-aldehyde dehydrogenase</fullName>
    </submittedName>
</protein>
<proteinExistence type="inferred from homology"/>
<dbReference type="Gene3D" id="3.40.605.10">
    <property type="entry name" value="Aldehyde Dehydrogenase, Chain A, domain 1"/>
    <property type="match status" value="1"/>
</dbReference>
<dbReference type="FunFam" id="3.40.605.10:FF:000007">
    <property type="entry name" value="NAD/NADP-dependent betaine aldehyde dehydrogenase"/>
    <property type="match status" value="1"/>
</dbReference>
<comment type="similarity">
    <text evidence="1 4">Belongs to the aldehyde dehydrogenase family.</text>
</comment>
<reference evidence="6" key="2">
    <citation type="submission" date="2023-01" db="EMBL/GenBank/DDBJ databases">
        <authorList>
            <person name="Sun Q."/>
            <person name="Evtushenko L."/>
        </authorList>
    </citation>
    <scope>NUCLEOTIDE SEQUENCE</scope>
    <source>
        <strain evidence="6">VKM Ac-1069</strain>
    </source>
</reference>
<keyword evidence="7" id="KW-1185">Reference proteome</keyword>
<dbReference type="AlphaFoldDB" id="A0A9W6NVM3"/>
<evidence type="ECO:0000256" key="1">
    <source>
        <dbReference type="ARBA" id="ARBA00009986"/>
    </source>
</evidence>
<dbReference type="InterPro" id="IPR016161">
    <property type="entry name" value="Ald_DH/histidinol_DH"/>
</dbReference>
<accession>A0A9W6NVM3</accession>
<dbReference type="InterPro" id="IPR016162">
    <property type="entry name" value="Ald_DH_N"/>
</dbReference>
<dbReference type="GO" id="GO:0016620">
    <property type="term" value="F:oxidoreductase activity, acting on the aldehyde or oxo group of donors, NAD or NADP as acceptor"/>
    <property type="evidence" value="ECO:0007669"/>
    <property type="project" value="InterPro"/>
</dbReference>
<dbReference type="Pfam" id="PF00171">
    <property type="entry name" value="Aldedh"/>
    <property type="match status" value="1"/>
</dbReference>
<dbReference type="PROSITE" id="PS00687">
    <property type="entry name" value="ALDEHYDE_DEHYDR_GLU"/>
    <property type="match status" value="1"/>
</dbReference>
<dbReference type="InterPro" id="IPR029510">
    <property type="entry name" value="Ald_DH_CS_GLU"/>
</dbReference>
<dbReference type="InterPro" id="IPR015590">
    <property type="entry name" value="Aldehyde_DH_dom"/>
</dbReference>
<evidence type="ECO:0000313" key="6">
    <source>
        <dbReference type="EMBL" id="GLL10557.1"/>
    </source>
</evidence>
<dbReference type="Proteomes" id="UP001143463">
    <property type="component" value="Unassembled WGS sequence"/>
</dbReference>
<dbReference type="PANTHER" id="PTHR11699">
    <property type="entry name" value="ALDEHYDE DEHYDROGENASE-RELATED"/>
    <property type="match status" value="1"/>
</dbReference>
<dbReference type="FunFam" id="3.40.309.10:FF:000012">
    <property type="entry name" value="Betaine aldehyde dehydrogenase"/>
    <property type="match status" value="1"/>
</dbReference>
<evidence type="ECO:0000259" key="5">
    <source>
        <dbReference type="Pfam" id="PF00171"/>
    </source>
</evidence>
<organism evidence="6 7">
    <name type="scientific">Pseudonocardia halophobica</name>
    <dbReference type="NCBI Taxonomy" id="29401"/>
    <lineage>
        <taxon>Bacteria</taxon>
        <taxon>Bacillati</taxon>
        <taxon>Actinomycetota</taxon>
        <taxon>Actinomycetes</taxon>
        <taxon>Pseudonocardiales</taxon>
        <taxon>Pseudonocardiaceae</taxon>
        <taxon>Pseudonocardia</taxon>
    </lineage>
</organism>
<sequence length="491" mass="52101">MTSLVDRHAARAAELLPEPALLIGDDRITKTSSGFLERTDPSTGLVLAEFPVAGRDEVDRAVATAKAAFRSWRRVPADRRRRILSDCARAILAHEEELGAISALEIGTPVSGNFLGTAADQFDYYAGWADKFEGELISAYPTRAFNYVKYEPYGVIGALITWNGPLVNMSMKVAPALAAGNTVVLRTPEQAPFGPQRLGEILLEAGLPAGVLNIVAGGPETSEAIIRHPDVRKVSFTGGPEIAKKIMTTAAETLTPLCLELGGKSANLVFADADLDRAAEHAARFSVLTLAGQGCVLPTRLLVQDTVYDEMVERVKAVAESPTIGDPLDPATTLGPVISQAAVDRILGFVAGARSEARVVTGGERLSGEWAEGFFLTPTVVADVEHTSTLAQQEVFGPVLAIMPFHTEEEAVAKANDTAYGLGGYLHTSDLARAHRVADELEAGVIGVNGFPSITGATPFGGTKISGFGREGGRAGIEEFVHHKNVWIPLD</sequence>
<reference evidence="6" key="1">
    <citation type="journal article" date="2014" name="Int. J. Syst. Evol. Microbiol.">
        <title>Complete genome sequence of Corynebacterium casei LMG S-19264T (=DSM 44701T), isolated from a smear-ripened cheese.</title>
        <authorList>
            <consortium name="US DOE Joint Genome Institute (JGI-PGF)"/>
            <person name="Walter F."/>
            <person name="Albersmeier A."/>
            <person name="Kalinowski J."/>
            <person name="Ruckert C."/>
        </authorList>
    </citation>
    <scope>NUCLEOTIDE SEQUENCE</scope>
    <source>
        <strain evidence="6">VKM Ac-1069</strain>
    </source>
</reference>
<dbReference type="SUPFAM" id="SSF53720">
    <property type="entry name" value="ALDH-like"/>
    <property type="match status" value="1"/>
</dbReference>
<evidence type="ECO:0000256" key="3">
    <source>
        <dbReference type="PROSITE-ProRule" id="PRU10007"/>
    </source>
</evidence>
<feature type="domain" description="Aldehyde dehydrogenase" evidence="5">
    <location>
        <begin position="32"/>
        <end position="486"/>
    </location>
</feature>
<dbReference type="RefSeq" id="WP_051736794.1">
    <property type="nucleotide sequence ID" value="NZ_BAAAUZ010000002.1"/>
</dbReference>
<evidence type="ECO:0000256" key="2">
    <source>
        <dbReference type="ARBA" id="ARBA00023002"/>
    </source>
</evidence>
<dbReference type="InterPro" id="IPR016163">
    <property type="entry name" value="Ald_DH_C"/>
</dbReference>
<evidence type="ECO:0000256" key="4">
    <source>
        <dbReference type="RuleBase" id="RU003345"/>
    </source>
</evidence>